<evidence type="ECO:0000256" key="2">
    <source>
        <dbReference type="ARBA" id="ARBA00023125"/>
    </source>
</evidence>
<dbReference type="PROSITE" id="PS00356">
    <property type="entry name" value="HTH_LACI_1"/>
    <property type="match status" value="1"/>
</dbReference>
<reference evidence="5 6" key="1">
    <citation type="submission" date="2011-08" db="EMBL/GenBank/DDBJ databases">
        <title>The Genome Sequence of Clostridium hathewayi WAL-18680.</title>
        <authorList>
            <consortium name="The Broad Institute Genome Sequencing Platform"/>
            <person name="Earl A."/>
            <person name="Ward D."/>
            <person name="Feldgarden M."/>
            <person name="Gevers D."/>
            <person name="Finegold S.M."/>
            <person name="Summanen P.H."/>
            <person name="Molitoris D.R."/>
            <person name="Song M."/>
            <person name="Daigneault M."/>
            <person name="Allen-Vercoe E."/>
            <person name="Young S.K."/>
            <person name="Zeng Q."/>
            <person name="Gargeya S."/>
            <person name="Fitzgerald M."/>
            <person name="Haas B."/>
            <person name="Abouelleil A."/>
            <person name="Alvarado L."/>
            <person name="Arachchi H.M."/>
            <person name="Berlin A."/>
            <person name="Brown A."/>
            <person name="Chapman S.B."/>
            <person name="Chen Z."/>
            <person name="Dunbar C."/>
            <person name="Freedman E."/>
            <person name="Gearin G."/>
            <person name="Gellesch M."/>
            <person name="Goldberg J."/>
            <person name="Griggs A."/>
            <person name="Gujja S."/>
            <person name="Heiman D."/>
            <person name="Howarth C."/>
            <person name="Larson L."/>
            <person name="Lui A."/>
            <person name="MacDonald P.J.P."/>
            <person name="Montmayeur A."/>
            <person name="Murphy C."/>
            <person name="Neiman D."/>
            <person name="Pearson M."/>
            <person name="Priest M."/>
            <person name="Roberts A."/>
            <person name="Saif S."/>
            <person name="Shea T."/>
            <person name="Shenoy N."/>
            <person name="Sisk P."/>
            <person name="Stolte C."/>
            <person name="Sykes S."/>
            <person name="Wortman J."/>
            <person name="Nusbaum C."/>
            <person name="Birren B."/>
        </authorList>
    </citation>
    <scope>NUCLEOTIDE SEQUENCE [LARGE SCALE GENOMIC DNA]</scope>
    <source>
        <strain evidence="5 6">WAL-18680</strain>
    </source>
</reference>
<keyword evidence="2" id="KW-0238">DNA-binding</keyword>
<evidence type="ECO:0000313" key="6">
    <source>
        <dbReference type="Proteomes" id="UP000005384"/>
    </source>
</evidence>
<dbReference type="InterPro" id="IPR028082">
    <property type="entry name" value="Peripla_BP_I"/>
</dbReference>
<dbReference type="SMART" id="SM00354">
    <property type="entry name" value="HTH_LACI"/>
    <property type="match status" value="1"/>
</dbReference>
<dbReference type="EMBL" id="ADLN01000120">
    <property type="protein sequence ID" value="EHI57309.1"/>
    <property type="molecule type" value="Genomic_DNA"/>
</dbReference>
<dbReference type="AlphaFoldDB" id="G5ILP0"/>
<dbReference type="Gene3D" id="3.40.50.2300">
    <property type="match status" value="2"/>
</dbReference>
<evidence type="ECO:0000313" key="5">
    <source>
        <dbReference type="EMBL" id="EHI57309.1"/>
    </source>
</evidence>
<dbReference type="PROSITE" id="PS50932">
    <property type="entry name" value="HTH_LACI_2"/>
    <property type="match status" value="1"/>
</dbReference>
<evidence type="ECO:0000259" key="4">
    <source>
        <dbReference type="PROSITE" id="PS50932"/>
    </source>
</evidence>
<gene>
    <name evidence="5" type="ORF">HMPREF9473_04418</name>
</gene>
<organism evidence="5 6">
    <name type="scientific">Hungatella hathewayi WAL-18680</name>
    <dbReference type="NCBI Taxonomy" id="742737"/>
    <lineage>
        <taxon>Bacteria</taxon>
        <taxon>Bacillati</taxon>
        <taxon>Bacillota</taxon>
        <taxon>Clostridia</taxon>
        <taxon>Lachnospirales</taxon>
        <taxon>Lachnospiraceae</taxon>
        <taxon>Hungatella</taxon>
    </lineage>
</organism>
<keyword evidence="6" id="KW-1185">Reference proteome</keyword>
<dbReference type="Proteomes" id="UP000005384">
    <property type="component" value="Unassembled WGS sequence"/>
</dbReference>
<dbReference type="InterPro" id="IPR010982">
    <property type="entry name" value="Lambda_DNA-bd_dom_sf"/>
</dbReference>
<name>G5ILP0_9FIRM</name>
<keyword evidence="1" id="KW-0805">Transcription regulation</keyword>
<dbReference type="Pfam" id="PF00532">
    <property type="entry name" value="Peripla_BP_1"/>
    <property type="match status" value="1"/>
</dbReference>
<dbReference type="RefSeq" id="WP_006782406.1">
    <property type="nucleotide sequence ID" value="NZ_CP040506.1"/>
</dbReference>
<dbReference type="SUPFAM" id="SSF47413">
    <property type="entry name" value="lambda repressor-like DNA-binding domains"/>
    <property type="match status" value="1"/>
</dbReference>
<dbReference type="GO" id="GO:0003700">
    <property type="term" value="F:DNA-binding transcription factor activity"/>
    <property type="evidence" value="ECO:0007669"/>
    <property type="project" value="TreeGrafter"/>
</dbReference>
<proteinExistence type="predicted"/>
<dbReference type="CDD" id="cd06267">
    <property type="entry name" value="PBP1_LacI_sugar_binding-like"/>
    <property type="match status" value="1"/>
</dbReference>
<dbReference type="HOGENOM" id="CLU_037628_6_1_9"/>
<dbReference type="Pfam" id="PF00356">
    <property type="entry name" value="LacI"/>
    <property type="match status" value="1"/>
</dbReference>
<dbReference type="PATRIC" id="fig|742737.3.peg.4403"/>
<dbReference type="Gene3D" id="1.10.260.40">
    <property type="entry name" value="lambda repressor-like DNA-binding domains"/>
    <property type="match status" value="1"/>
</dbReference>
<keyword evidence="3" id="KW-0804">Transcription</keyword>
<dbReference type="CDD" id="cd01392">
    <property type="entry name" value="HTH_LacI"/>
    <property type="match status" value="1"/>
</dbReference>
<dbReference type="GO" id="GO:0000976">
    <property type="term" value="F:transcription cis-regulatory region binding"/>
    <property type="evidence" value="ECO:0007669"/>
    <property type="project" value="TreeGrafter"/>
</dbReference>
<dbReference type="InterPro" id="IPR000843">
    <property type="entry name" value="HTH_LacI"/>
</dbReference>
<evidence type="ECO:0000256" key="3">
    <source>
        <dbReference type="ARBA" id="ARBA00023163"/>
    </source>
</evidence>
<accession>G5ILP0</accession>
<evidence type="ECO:0000256" key="1">
    <source>
        <dbReference type="ARBA" id="ARBA00023015"/>
    </source>
</evidence>
<sequence>MAGIRDVAKYAGVSPSTVSRALSGVAFVEPETKEKVLKAVSDLNYKPSLAARSLKRGGSRLIGLIIPDITNPYFPEAVKYMELRAAEAGYSLILCDSLGDVEKERDYFERLKYLFVDGILYISATDSVEHVKPYIGEIPMVIVNRTFDVDAPCFNIDNREAAGQAMKYLIQNGHEKIALYSNDKNRQYNQERLEGCMEAWSQYHQEHNLTVIRDVTSEEDACQRTMELMKSPDRPTAVFLFSDSMADGVYSGIRKSGLTIPNDISVVGFDDIPHVKYLNPPLTTVRHSLPEASKAIFDCLLSQVTTQTCAPHSSVYLKGQLIERESVRKLI</sequence>
<protein>
    <recommendedName>
        <fullName evidence="4">HTH lacI-type domain-containing protein</fullName>
    </recommendedName>
</protein>
<dbReference type="OrthoDB" id="9784962at2"/>
<dbReference type="InterPro" id="IPR001761">
    <property type="entry name" value="Peripla_BP/Lac1_sug-bd_dom"/>
</dbReference>
<dbReference type="PANTHER" id="PTHR30146">
    <property type="entry name" value="LACI-RELATED TRANSCRIPTIONAL REPRESSOR"/>
    <property type="match status" value="1"/>
</dbReference>
<comment type="caution">
    <text evidence="5">The sequence shown here is derived from an EMBL/GenBank/DDBJ whole genome shotgun (WGS) entry which is preliminary data.</text>
</comment>
<dbReference type="PANTHER" id="PTHR30146:SF109">
    <property type="entry name" value="HTH-TYPE TRANSCRIPTIONAL REGULATOR GALS"/>
    <property type="match status" value="1"/>
</dbReference>
<feature type="domain" description="HTH lacI-type" evidence="4">
    <location>
        <begin position="2"/>
        <end position="56"/>
    </location>
</feature>
<dbReference type="SUPFAM" id="SSF53822">
    <property type="entry name" value="Periplasmic binding protein-like I"/>
    <property type="match status" value="1"/>
</dbReference>